<proteinExistence type="predicted"/>
<dbReference type="AlphaFoldDB" id="A0A833ZPJ3"/>
<dbReference type="GO" id="GO:0005763">
    <property type="term" value="C:mitochondrial small ribosomal subunit"/>
    <property type="evidence" value="ECO:0007669"/>
    <property type="project" value="TreeGrafter"/>
</dbReference>
<accession>A0A833ZPJ3</accession>
<dbReference type="Proteomes" id="UP000664940">
    <property type="component" value="Unassembled WGS sequence"/>
</dbReference>
<sequence>MATFRASLSPWSLLTGSRGAKRVCFRARGLLRPGALLQPLPGPCGAKVLCCRFSSEAESGSSEIKKPTFMDEEVQNILTKMTGLDLQKIFKPAVQELKPPTYKLMTQAQLEEATRQAVEAAKARLKMPPVLEERTPINDVLAEDKILEGTETAKYVFTDISYSIPHRVRALYCRQRTKWHTTWTGMLTSSTSVLPSLSQILLNISKFIIRPMKI</sequence>
<gene>
    <name evidence="1" type="ORF">HJG60_013252</name>
</gene>
<evidence type="ECO:0000313" key="2">
    <source>
        <dbReference type="Proteomes" id="UP000664940"/>
    </source>
</evidence>
<dbReference type="Pfam" id="PF10245">
    <property type="entry name" value="MRP-S22"/>
    <property type="match status" value="1"/>
</dbReference>
<protein>
    <submittedName>
        <fullName evidence="1">Mitochondrial ribosomal protein S22</fullName>
    </submittedName>
</protein>
<organism evidence="1 2">
    <name type="scientific">Phyllostomus discolor</name>
    <name type="common">pale spear-nosed bat</name>
    <dbReference type="NCBI Taxonomy" id="89673"/>
    <lineage>
        <taxon>Eukaryota</taxon>
        <taxon>Metazoa</taxon>
        <taxon>Chordata</taxon>
        <taxon>Craniata</taxon>
        <taxon>Vertebrata</taxon>
        <taxon>Euteleostomi</taxon>
        <taxon>Mammalia</taxon>
        <taxon>Eutheria</taxon>
        <taxon>Laurasiatheria</taxon>
        <taxon>Chiroptera</taxon>
        <taxon>Yangochiroptera</taxon>
        <taxon>Phyllostomidae</taxon>
        <taxon>Phyllostominae</taxon>
        <taxon>Phyllostomus</taxon>
    </lineage>
</organism>
<dbReference type="EMBL" id="JABVXQ010000007">
    <property type="protein sequence ID" value="KAF6100233.1"/>
    <property type="molecule type" value="Genomic_DNA"/>
</dbReference>
<dbReference type="InterPro" id="IPR019374">
    <property type="entry name" value="Ribosomal_mS22"/>
</dbReference>
<dbReference type="PANTHER" id="PTHR13071">
    <property type="entry name" value="MITOCHONDRIAL 28S RIBOSOMAL PROTEIN S22"/>
    <property type="match status" value="1"/>
</dbReference>
<evidence type="ECO:0000313" key="1">
    <source>
        <dbReference type="EMBL" id="KAF6100233.1"/>
    </source>
</evidence>
<dbReference type="PANTHER" id="PTHR13071:SF4">
    <property type="entry name" value="SMALL RIBOSOMAL SUBUNIT PROTEIN MS22"/>
    <property type="match status" value="1"/>
</dbReference>
<comment type="caution">
    <text evidence="1">The sequence shown here is derived from an EMBL/GenBank/DDBJ whole genome shotgun (WGS) entry which is preliminary data.</text>
</comment>
<dbReference type="GO" id="GO:0003735">
    <property type="term" value="F:structural constituent of ribosome"/>
    <property type="evidence" value="ECO:0007669"/>
    <property type="project" value="TreeGrafter"/>
</dbReference>
<keyword evidence="1" id="KW-0689">Ribosomal protein</keyword>
<keyword evidence="1" id="KW-0687">Ribonucleoprotein</keyword>
<name>A0A833ZPJ3_9CHIR</name>
<reference evidence="1 2" key="1">
    <citation type="journal article" date="2020" name="Nature">
        <title>Six reference-quality genomes reveal evolution of bat adaptations.</title>
        <authorList>
            <person name="Jebb D."/>
            <person name="Huang Z."/>
            <person name="Pippel M."/>
            <person name="Hughes G.M."/>
            <person name="Lavrichenko K."/>
            <person name="Devanna P."/>
            <person name="Winkler S."/>
            <person name="Jermiin L.S."/>
            <person name="Skirmuntt E.C."/>
            <person name="Katzourakis A."/>
            <person name="Burkitt-Gray L."/>
            <person name="Ray D.A."/>
            <person name="Sullivan K.A.M."/>
            <person name="Roscito J.G."/>
            <person name="Kirilenko B.M."/>
            <person name="Davalos L.M."/>
            <person name="Corthals A.P."/>
            <person name="Power M.L."/>
            <person name="Jones G."/>
            <person name="Ransome R.D."/>
            <person name="Dechmann D.K.N."/>
            <person name="Locatelli A.G."/>
            <person name="Puechmaille S.J."/>
            <person name="Fedrigo O."/>
            <person name="Jarvis E.D."/>
            <person name="Hiller M."/>
            <person name="Vernes S.C."/>
            <person name="Myers E.W."/>
            <person name="Teeling E.C."/>
        </authorList>
    </citation>
    <scope>NUCLEOTIDE SEQUENCE [LARGE SCALE GENOMIC DNA]</scope>
    <source>
        <strain evidence="1">Bat1K_MPI-CBG_1</strain>
    </source>
</reference>